<dbReference type="InterPro" id="IPR029033">
    <property type="entry name" value="His_PPase_superfam"/>
</dbReference>
<proteinExistence type="predicted"/>
<comment type="caution">
    <text evidence="2">The sequence shown here is derived from an EMBL/GenBank/DDBJ whole genome shotgun (WGS) entry which is preliminary data.</text>
</comment>
<accession>A0ABY1PT12</accession>
<evidence type="ECO:0000313" key="3">
    <source>
        <dbReference type="Proteomes" id="UP001158067"/>
    </source>
</evidence>
<name>A0ABY1PT12_9BACT</name>
<feature type="compositionally biased region" description="Basic and acidic residues" evidence="1">
    <location>
        <begin position="42"/>
        <end position="55"/>
    </location>
</feature>
<dbReference type="RefSeq" id="WP_283431434.1">
    <property type="nucleotide sequence ID" value="NZ_FXUG01000002.1"/>
</dbReference>
<dbReference type="SUPFAM" id="SSF53254">
    <property type="entry name" value="Phosphoglycerate mutase-like"/>
    <property type="match status" value="1"/>
</dbReference>
<gene>
    <name evidence="2" type="ORF">SAMN06265222_10297</name>
</gene>
<dbReference type="EMBL" id="FXUG01000002">
    <property type="protein sequence ID" value="SMP46278.1"/>
    <property type="molecule type" value="Genomic_DNA"/>
</dbReference>
<evidence type="ECO:0000256" key="1">
    <source>
        <dbReference type="SAM" id="MobiDB-lite"/>
    </source>
</evidence>
<dbReference type="Pfam" id="PF00300">
    <property type="entry name" value="His_Phos_1"/>
    <property type="match status" value="1"/>
</dbReference>
<evidence type="ECO:0000313" key="2">
    <source>
        <dbReference type="EMBL" id="SMP46278.1"/>
    </source>
</evidence>
<protein>
    <submittedName>
        <fullName evidence="2">Phosphohistidine phosphatase</fullName>
    </submittedName>
</protein>
<dbReference type="PANTHER" id="PTHR47623">
    <property type="entry name" value="OS09G0287300 PROTEIN"/>
    <property type="match status" value="1"/>
</dbReference>
<sequence>MNRSSATNDSPDPVPSDAVPRGGQRRLILMRHAKSDWSGPEVADHDRQLNDRGRRDAPEMAQWLSDQGYRPDLILCSSATRTQQTADLMLQQWTNPPRLAICRPLYLSSPQTIFETLHTETIVADDDRSPGPKTILVLAHNPGISEAAGWLCGQMAALPTAALAVFRCQIESWNDSLNPKLATMIAVMKPKALPQRDN</sequence>
<dbReference type="SMART" id="SM00855">
    <property type="entry name" value="PGAM"/>
    <property type="match status" value="1"/>
</dbReference>
<dbReference type="Proteomes" id="UP001158067">
    <property type="component" value="Unassembled WGS sequence"/>
</dbReference>
<organism evidence="2 3">
    <name type="scientific">Neorhodopirellula lusitana</name>
    <dbReference type="NCBI Taxonomy" id="445327"/>
    <lineage>
        <taxon>Bacteria</taxon>
        <taxon>Pseudomonadati</taxon>
        <taxon>Planctomycetota</taxon>
        <taxon>Planctomycetia</taxon>
        <taxon>Pirellulales</taxon>
        <taxon>Pirellulaceae</taxon>
        <taxon>Neorhodopirellula</taxon>
    </lineage>
</organism>
<feature type="region of interest" description="Disordered" evidence="1">
    <location>
        <begin position="1"/>
        <end position="55"/>
    </location>
</feature>
<dbReference type="CDD" id="cd07067">
    <property type="entry name" value="HP_PGM_like"/>
    <property type="match status" value="1"/>
</dbReference>
<feature type="compositionally biased region" description="Low complexity" evidence="1">
    <location>
        <begin position="9"/>
        <end position="20"/>
    </location>
</feature>
<keyword evidence="3" id="KW-1185">Reference proteome</keyword>
<dbReference type="Gene3D" id="3.40.50.1240">
    <property type="entry name" value="Phosphoglycerate mutase-like"/>
    <property type="match status" value="1"/>
</dbReference>
<dbReference type="InterPro" id="IPR013078">
    <property type="entry name" value="His_Pase_superF_clade-1"/>
</dbReference>
<dbReference type="PANTHER" id="PTHR47623:SF1">
    <property type="entry name" value="OS09G0287300 PROTEIN"/>
    <property type="match status" value="1"/>
</dbReference>
<reference evidence="2 3" key="1">
    <citation type="submission" date="2017-05" db="EMBL/GenBank/DDBJ databases">
        <authorList>
            <person name="Varghese N."/>
            <person name="Submissions S."/>
        </authorList>
    </citation>
    <scope>NUCLEOTIDE SEQUENCE [LARGE SCALE GENOMIC DNA]</scope>
    <source>
        <strain evidence="2 3">DSM 25457</strain>
    </source>
</reference>